<sequence length="210" mass="21194">MNSRLVAAVGAAALAASLAACSTSRPTDPSSTVADSGATATSASPVEPTSVPTADYTAPDGNQVAPLVKATYIPEGHSLADNAATDRLAFVSANLEQLDSVDSASGYVIQLKNEPTTVDDVIQSDAATVSLDPTGFTHAGDVTIDGERGQAFQGGGSSPDGSAHLSERGAVVTHNGQTFVITAKVLSKSSQPTLSEDDFNAFLAGIVWTG</sequence>
<evidence type="ECO:0008006" key="5">
    <source>
        <dbReference type="Google" id="ProtNLM"/>
    </source>
</evidence>
<dbReference type="OrthoDB" id="3257014at2"/>
<name>J1HP43_9ACTO</name>
<dbReference type="RefSeq" id="WP_008729726.1">
    <property type="nucleotide sequence ID" value="NZ_AKFT01000015.1"/>
</dbReference>
<feature type="chain" id="PRO_5038520290" description="Lipoprotein" evidence="2">
    <location>
        <begin position="23"/>
        <end position="210"/>
    </location>
</feature>
<dbReference type="Proteomes" id="UP000002941">
    <property type="component" value="Unassembled WGS sequence"/>
</dbReference>
<organism evidence="3 4">
    <name type="scientific">Actinomyces massiliensis F0489</name>
    <dbReference type="NCBI Taxonomy" id="1125718"/>
    <lineage>
        <taxon>Bacteria</taxon>
        <taxon>Bacillati</taxon>
        <taxon>Actinomycetota</taxon>
        <taxon>Actinomycetes</taxon>
        <taxon>Actinomycetales</taxon>
        <taxon>Actinomycetaceae</taxon>
        <taxon>Actinomyces</taxon>
    </lineage>
</organism>
<feature type="compositionally biased region" description="Polar residues" evidence="1">
    <location>
        <begin position="22"/>
        <end position="44"/>
    </location>
</feature>
<keyword evidence="4" id="KW-1185">Reference proteome</keyword>
<dbReference type="eggNOG" id="ENOG5032IGV">
    <property type="taxonomic scope" value="Bacteria"/>
</dbReference>
<gene>
    <name evidence="3" type="ORF">HMPREF1318_1058</name>
</gene>
<dbReference type="AlphaFoldDB" id="J1HP43"/>
<dbReference type="PROSITE" id="PS51257">
    <property type="entry name" value="PROKAR_LIPOPROTEIN"/>
    <property type="match status" value="1"/>
</dbReference>
<evidence type="ECO:0000313" key="3">
    <source>
        <dbReference type="EMBL" id="EJF47363.1"/>
    </source>
</evidence>
<reference evidence="3 4" key="1">
    <citation type="submission" date="2012-05" db="EMBL/GenBank/DDBJ databases">
        <authorList>
            <person name="Harkins D.M."/>
            <person name="Madupu R."/>
            <person name="Durkin A.S."/>
            <person name="Torralba M."/>
            <person name="Methe B."/>
            <person name="Sutton G.G."/>
            <person name="Nelson K.E."/>
        </authorList>
    </citation>
    <scope>NUCLEOTIDE SEQUENCE [LARGE SCALE GENOMIC DNA]</scope>
    <source>
        <strain evidence="3 4">F0489</strain>
    </source>
</reference>
<keyword evidence="2" id="KW-0732">Signal</keyword>
<feature type="signal peptide" evidence="2">
    <location>
        <begin position="1"/>
        <end position="22"/>
    </location>
</feature>
<protein>
    <recommendedName>
        <fullName evidence="5">Lipoprotein</fullName>
    </recommendedName>
</protein>
<feature type="region of interest" description="Disordered" evidence="1">
    <location>
        <begin position="22"/>
        <end position="59"/>
    </location>
</feature>
<evidence type="ECO:0000313" key="4">
    <source>
        <dbReference type="Proteomes" id="UP000002941"/>
    </source>
</evidence>
<dbReference type="PATRIC" id="fig|1125718.3.peg.318"/>
<accession>J1HP43</accession>
<proteinExistence type="predicted"/>
<dbReference type="EMBL" id="AKFT01000015">
    <property type="protein sequence ID" value="EJF47363.1"/>
    <property type="molecule type" value="Genomic_DNA"/>
</dbReference>
<evidence type="ECO:0000256" key="2">
    <source>
        <dbReference type="SAM" id="SignalP"/>
    </source>
</evidence>
<comment type="caution">
    <text evidence="3">The sequence shown here is derived from an EMBL/GenBank/DDBJ whole genome shotgun (WGS) entry which is preliminary data.</text>
</comment>
<evidence type="ECO:0000256" key="1">
    <source>
        <dbReference type="SAM" id="MobiDB-lite"/>
    </source>
</evidence>